<dbReference type="EMBL" id="JABFDB010000031">
    <property type="protein sequence ID" value="NYZ23696.1"/>
    <property type="molecule type" value="Genomic_DNA"/>
</dbReference>
<dbReference type="NCBIfam" id="TIGR01552">
    <property type="entry name" value="phd_fam"/>
    <property type="match status" value="1"/>
</dbReference>
<keyword evidence="5" id="KW-1185">Reference proteome</keyword>
<feature type="region of interest" description="Disordered" evidence="3">
    <location>
        <begin position="1"/>
        <end position="26"/>
    </location>
</feature>
<organism evidence="4 5">
    <name type="scientific">Azospirillum oleiclasticum</name>
    <dbReference type="NCBI Taxonomy" id="2735135"/>
    <lineage>
        <taxon>Bacteria</taxon>
        <taxon>Pseudomonadati</taxon>
        <taxon>Pseudomonadota</taxon>
        <taxon>Alphaproteobacteria</taxon>
        <taxon>Rhodospirillales</taxon>
        <taxon>Azospirillaceae</taxon>
        <taxon>Azospirillum</taxon>
    </lineage>
</organism>
<reference evidence="4 5" key="1">
    <citation type="submission" date="2020-05" db="EMBL/GenBank/DDBJ databases">
        <title>Azospirillum oleiclasticum sp. nov, a nitrogen-fixing and heavy crude oil-emulsifying bacterium isolated from the crude oil of Yumen Oilfield.</title>
        <authorList>
            <person name="Wu D."/>
            <person name="Cai M."/>
            <person name="Zhang X."/>
        </authorList>
    </citation>
    <scope>NUCLEOTIDE SEQUENCE [LARGE SCALE GENOMIC DNA]</scope>
    <source>
        <strain evidence="4 5">ROY-1-1-2</strain>
    </source>
</reference>
<evidence type="ECO:0000313" key="5">
    <source>
        <dbReference type="Proteomes" id="UP000584642"/>
    </source>
</evidence>
<dbReference type="Pfam" id="PF02604">
    <property type="entry name" value="PhdYeFM_antitox"/>
    <property type="match status" value="1"/>
</dbReference>
<accession>A0ABX2TH76</accession>
<sequence>MGRTMSSREFNQNPSEAKRAAADGPVIVTDRGEPAFVLLRYDEYRRLSGDAGGSLLELLRQDEAGADFDFEPPRLDDDLVRPAGAG</sequence>
<dbReference type="Proteomes" id="UP000584642">
    <property type="component" value="Unassembled WGS sequence"/>
</dbReference>
<feature type="compositionally biased region" description="Polar residues" evidence="3">
    <location>
        <begin position="1"/>
        <end position="15"/>
    </location>
</feature>
<feature type="compositionally biased region" description="Basic and acidic residues" evidence="3">
    <location>
        <begin position="71"/>
        <end position="80"/>
    </location>
</feature>
<proteinExistence type="inferred from homology"/>
<evidence type="ECO:0000256" key="2">
    <source>
        <dbReference type="RuleBase" id="RU362080"/>
    </source>
</evidence>
<dbReference type="InterPro" id="IPR006442">
    <property type="entry name" value="Antitoxin_Phd/YefM"/>
</dbReference>
<name>A0ABX2TH76_9PROT</name>
<protein>
    <recommendedName>
        <fullName evidence="2">Antitoxin</fullName>
    </recommendedName>
</protein>
<evidence type="ECO:0000256" key="1">
    <source>
        <dbReference type="ARBA" id="ARBA00009981"/>
    </source>
</evidence>
<comment type="function">
    <text evidence="2">Antitoxin component of a type II toxin-antitoxin (TA) system.</text>
</comment>
<comment type="caution">
    <text evidence="4">The sequence shown here is derived from an EMBL/GenBank/DDBJ whole genome shotgun (WGS) entry which is preliminary data.</text>
</comment>
<dbReference type="InterPro" id="IPR036165">
    <property type="entry name" value="YefM-like_sf"/>
</dbReference>
<comment type="similarity">
    <text evidence="1 2">Belongs to the phD/YefM antitoxin family.</text>
</comment>
<evidence type="ECO:0000313" key="4">
    <source>
        <dbReference type="EMBL" id="NYZ23696.1"/>
    </source>
</evidence>
<gene>
    <name evidence="4" type="ORF">HND93_28690</name>
</gene>
<evidence type="ECO:0000256" key="3">
    <source>
        <dbReference type="SAM" id="MobiDB-lite"/>
    </source>
</evidence>
<dbReference type="RefSeq" id="WP_180285476.1">
    <property type="nucleotide sequence ID" value="NZ_JABFDB010000031.1"/>
</dbReference>
<dbReference type="Gene3D" id="3.40.1620.10">
    <property type="entry name" value="YefM-like domain"/>
    <property type="match status" value="1"/>
</dbReference>
<feature type="region of interest" description="Disordered" evidence="3">
    <location>
        <begin position="67"/>
        <end position="86"/>
    </location>
</feature>
<dbReference type="SUPFAM" id="SSF143120">
    <property type="entry name" value="YefM-like"/>
    <property type="match status" value="1"/>
</dbReference>